<evidence type="ECO:0000313" key="2">
    <source>
        <dbReference type="Proteomes" id="UP000288805"/>
    </source>
</evidence>
<sequence>MFRYRHASSSGSRLFDVLGLIQLCSDYQDREFDDVSPDFLTYHTSGATLGISHFIWRFMDPHGLARSSLTGCSSRWDGTDMAWQRTRNRGIGGEAKRENREKKKGEEIFRDGYAICSHAGLRTMSPPASLLRFGLLRTATIRSVARISEVQHQHCLDTSCPPNGAGPKAFCQSAHPLPSFFPYRFSIISHLNKFLCLTASPSSSVHGLHLSLYQPSWQRTHPGTASGFFPDTSMVRLDTLRPGGRPCRSSSTVAASSGCRRVAAAAPLSMVPPVVEVSSEDDTLVERQVGDEDGALGLPMDFGFGLKLRHPAQVDAEDGALGLPIDVIGPGLKLEPRPIYTDEGLMPIFLIKVAHAHFKLAHQVAQFLNNPFKKKTKQNL</sequence>
<name>A0A438G2B3_VITVI</name>
<comment type="caution">
    <text evidence="1">The sequence shown here is derived from an EMBL/GenBank/DDBJ whole genome shotgun (WGS) entry which is preliminary data.</text>
</comment>
<reference evidence="1 2" key="1">
    <citation type="journal article" date="2018" name="PLoS Genet.">
        <title>Population sequencing reveals clonal diversity and ancestral inbreeding in the grapevine cultivar Chardonnay.</title>
        <authorList>
            <person name="Roach M.J."/>
            <person name="Johnson D.L."/>
            <person name="Bohlmann J."/>
            <person name="van Vuuren H.J."/>
            <person name="Jones S.J."/>
            <person name="Pretorius I.S."/>
            <person name="Schmidt S.A."/>
            <person name="Borneman A.R."/>
        </authorList>
    </citation>
    <scope>NUCLEOTIDE SEQUENCE [LARGE SCALE GENOMIC DNA]</scope>
    <source>
        <strain evidence="2">cv. Chardonnay</strain>
        <tissue evidence="1">Leaf</tissue>
    </source>
</reference>
<gene>
    <name evidence="1" type="ORF">CK203_065235</name>
</gene>
<dbReference type="AlphaFoldDB" id="A0A438G2B3"/>
<dbReference type="Proteomes" id="UP000288805">
    <property type="component" value="Unassembled WGS sequence"/>
</dbReference>
<dbReference type="EMBL" id="QGNW01000666">
    <property type="protein sequence ID" value="RVW66343.1"/>
    <property type="molecule type" value="Genomic_DNA"/>
</dbReference>
<proteinExistence type="predicted"/>
<protein>
    <submittedName>
        <fullName evidence="1">Uncharacterized protein</fullName>
    </submittedName>
</protein>
<organism evidence="1 2">
    <name type="scientific">Vitis vinifera</name>
    <name type="common">Grape</name>
    <dbReference type="NCBI Taxonomy" id="29760"/>
    <lineage>
        <taxon>Eukaryota</taxon>
        <taxon>Viridiplantae</taxon>
        <taxon>Streptophyta</taxon>
        <taxon>Embryophyta</taxon>
        <taxon>Tracheophyta</taxon>
        <taxon>Spermatophyta</taxon>
        <taxon>Magnoliopsida</taxon>
        <taxon>eudicotyledons</taxon>
        <taxon>Gunneridae</taxon>
        <taxon>Pentapetalae</taxon>
        <taxon>rosids</taxon>
        <taxon>Vitales</taxon>
        <taxon>Vitaceae</taxon>
        <taxon>Viteae</taxon>
        <taxon>Vitis</taxon>
    </lineage>
</organism>
<evidence type="ECO:0000313" key="1">
    <source>
        <dbReference type="EMBL" id="RVW66343.1"/>
    </source>
</evidence>
<accession>A0A438G2B3</accession>